<proteinExistence type="inferred from homology"/>
<keyword evidence="2 7" id="KW-0813">Transport</keyword>
<feature type="transmembrane region" description="Helical" evidence="7">
    <location>
        <begin position="22"/>
        <end position="47"/>
    </location>
</feature>
<comment type="similarity">
    <text evidence="7">Belongs to the binding-protein-dependent transport system permease family.</text>
</comment>
<evidence type="ECO:0000256" key="1">
    <source>
        <dbReference type="ARBA" id="ARBA00004651"/>
    </source>
</evidence>
<feature type="transmembrane region" description="Helical" evidence="7">
    <location>
        <begin position="277"/>
        <end position="297"/>
    </location>
</feature>
<dbReference type="PANTHER" id="PTHR30193:SF37">
    <property type="entry name" value="INNER MEMBRANE ABC TRANSPORTER PERMEASE PROTEIN YCJO"/>
    <property type="match status" value="1"/>
</dbReference>
<dbReference type="InterPro" id="IPR000515">
    <property type="entry name" value="MetI-like"/>
</dbReference>
<accession>A0A9X2BG61</accession>
<protein>
    <submittedName>
        <fullName evidence="9">Sugar ABC transporter permease</fullName>
    </submittedName>
</protein>
<gene>
    <name evidence="9" type="ORF">KP803_04225</name>
</gene>
<feature type="domain" description="ABC transmembrane type-1" evidence="8">
    <location>
        <begin position="83"/>
        <end position="298"/>
    </location>
</feature>
<evidence type="ECO:0000256" key="3">
    <source>
        <dbReference type="ARBA" id="ARBA00022475"/>
    </source>
</evidence>
<dbReference type="CDD" id="cd06261">
    <property type="entry name" value="TM_PBP2"/>
    <property type="match status" value="1"/>
</dbReference>
<evidence type="ECO:0000256" key="6">
    <source>
        <dbReference type="ARBA" id="ARBA00023136"/>
    </source>
</evidence>
<dbReference type="RefSeq" id="WP_248007585.1">
    <property type="nucleotide sequence ID" value="NZ_JAJHVV010000002.1"/>
</dbReference>
<feature type="transmembrane region" description="Helical" evidence="7">
    <location>
        <begin position="82"/>
        <end position="105"/>
    </location>
</feature>
<evidence type="ECO:0000256" key="5">
    <source>
        <dbReference type="ARBA" id="ARBA00022989"/>
    </source>
</evidence>
<dbReference type="Pfam" id="PF00528">
    <property type="entry name" value="BPD_transp_1"/>
    <property type="match status" value="1"/>
</dbReference>
<dbReference type="PROSITE" id="PS50928">
    <property type="entry name" value="ABC_TM1"/>
    <property type="match status" value="1"/>
</dbReference>
<dbReference type="PANTHER" id="PTHR30193">
    <property type="entry name" value="ABC TRANSPORTER PERMEASE PROTEIN"/>
    <property type="match status" value="1"/>
</dbReference>
<feature type="transmembrane region" description="Helical" evidence="7">
    <location>
        <begin position="217"/>
        <end position="238"/>
    </location>
</feature>
<keyword evidence="6 7" id="KW-0472">Membrane</keyword>
<dbReference type="Proteomes" id="UP001139559">
    <property type="component" value="Unassembled WGS sequence"/>
</dbReference>
<dbReference type="SUPFAM" id="SSF161098">
    <property type="entry name" value="MetI-like"/>
    <property type="match status" value="1"/>
</dbReference>
<comment type="caution">
    <text evidence="9">The sequence shown here is derived from an EMBL/GenBank/DDBJ whole genome shotgun (WGS) entry which is preliminary data.</text>
</comment>
<keyword evidence="3" id="KW-1003">Cell membrane</keyword>
<keyword evidence="4 7" id="KW-0812">Transmembrane</keyword>
<dbReference type="GO" id="GO:0005886">
    <property type="term" value="C:plasma membrane"/>
    <property type="evidence" value="ECO:0007669"/>
    <property type="project" value="UniProtKB-SubCell"/>
</dbReference>
<comment type="subcellular location">
    <subcellularLocation>
        <location evidence="1 7">Cell membrane</location>
        <topology evidence="1 7">Multi-pass membrane protein</topology>
    </subcellularLocation>
</comment>
<name>A0A9X2BG61_9VIBR</name>
<organism evidence="9 10">
    <name type="scientific">Vibrio amylolyticus</name>
    <dbReference type="NCBI Taxonomy" id="2847292"/>
    <lineage>
        <taxon>Bacteria</taxon>
        <taxon>Pseudomonadati</taxon>
        <taxon>Pseudomonadota</taxon>
        <taxon>Gammaproteobacteria</taxon>
        <taxon>Vibrionales</taxon>
        <taxon>Vibrionaceae</taxon>
        <taxon>Vibrio</taxon>
    </lineage>
</organism>
<evidence type="ECO:0000256" key="2">
    <source>
        <dbReference type="ARBA" id="ARBA00022448"/>
    </source>
</evidence>
<dbReference type="AlphaFoldDB" id="A0A9X2BG61"/>
<keyword evidence="10" id="KW-1185">Reference proteome</keyword>
<dbReference type="InterPro" id="IPR035906">
    <property type="entry name" value="MetI-like_sf"/>
</dbReference>
<evidence type="ECO:0000313" key="10">
    <source>
        <dbReference type="Proteomes" id="UP001139559"/>
    </source>
</evidence>
<dbReference type="Gene3D" id="1.10.3720.10">
    <property type="entry name" value="MetI-like"/>
    <property type="match status" value="1"/>
</dbReference>
<evidence type="ECO:0000256" key="4">
    <source>
        <dbReference type="ARBA" id="ARBA00022692"/>
    </source>
</evidence>
<dbReference type="GO" id="GO:0055085">
    <property type="term" value="P:transmembrane transport"/>
    <property type="evidence" value="ECO:0007669"/>
    <property type="project" value="InterPro"/>
</dbReference>
<evidence type="ECO:0000259" key="8">
    <source>
        <dbReference type="PROSITE" id="PS50928"/>
    </source>
</evidence>
<dbReference type="InterPro" id="IPR051393">
    <property type="entry name" value="ABC_transporter_permease"/>
</dbReference>
<feature type="transmembrane region" description="Helical" evidence="7">
    <location>
        <begin position="169"/>
        <end position="192"/>
    </location>
</feature>
<keyword evidence="5 7" id="KW-1133">Transmembrane helix</keyword>
<evidence type="ECO:0000313" key="9">
    <source>
        <dbReference type="EMBL" id="MCK6262474.1"/>
    </source>
</evidence>
<reference evidence="9" key="1">
    <citation type="submission" date="2021-11" db="EMBL/GenBank/DDBJ databases">
        <title>Vibrio ZSDE26 sp. nov. and Vibrio ZSDZ34 sp. nov., isolated from coastal seawater in Qingdao.</title>
        <authorList>
            <person name="Zhang P."/>
        </authorList>
    </citation>
    <scope>NUCLEOTIDE SEQUENCE</scope>
    <source>
        <strain evidence="9">ZSDE26</strain>
    </source>
</reference>
<evidence type="ECO:0000256" key="7">
    <source>
        <dbReference type="RuleBase" id="RU363032"/>
    </source>
</evidence>
<dbReference type="EMBL" id="JAJHVV010000002">
    <property type="protein sequence ID" value="MCK6262474.1"/>
    <property type="molecule type" value="Genomic_DNA"/>
</dbReference>
<feature type="transmembrane region" description="Helical" evidence="7">
    <location>
        <begin position="117"/>
        <end position="137"/>
    </location>
</feature>
<sequence length="305" mass="34651">MSSATLANSTEKKMKSKSFHRFYDINGWAFVLPAVTLVALFMIYPILNSLWMSMHSGRGVMMEFVGFGNIERLFNDPFFTKALTNTFIFLLCQVPVMIFLSLVLSSCLNSPNLKFRGLFRLAIFLPCVTSLVAYSILFKSMFAYEGIVNQFLMWSGIVSDPIPWLSDPFWAKVTIILAITWRWTGYNMIFFLSAMQNIDKSIYEAATIEGVSKVKQFFFITVPLLKPVILFTTVMSTIGTLQLFDEVMNITEGGPANETMTLSMYIYDLSFKFVPNFGYAATVSYVIVFFAAILAMLQFRIAKDK</sequence>